<protein>
    <submittedName>
        <fullName evidence="2">Uncharacterized protein</fullName>
    </submittedName>
</protein>
<sequence>MAINHEDPTHECDRPGRAQDSPAQTSNLMNAYGTTHGDRIDYLQRLRDEKVFCPIQDQNLDATIEYHRQFPAGEEEIRGELIWLQDGRAYYSLEEGVDIKRPLWTEGFLSCPYLMPVDSPVVNVKEPERHMKLGNEPLLRGKEHSVNCLGRAIAWIL</sequence>
<reference evidence="2 3" key="1">
    <citation type="submission" date="2017-10" db="EMBL/GenBank/DDBJ databases">
        <title>Comparative genomics in systemic dimorphic fungi from Ajellomycetaceae.</title>
        <authorList>
            <person name="Munoz J.F."/>
            <person name="Mcewen J.G."/>
            <person name="Clay O.K."/>
            <person name="Cuomo C.A."/>
        </authorList>
    </citation>
    <scope>NUCLEOTIDE SEQUENCE [LARGE SCALE GENOMIC DNA]</scope>
    <source>
        <strain evidence="2 3">UAMH5409</strain>
    </source>
</reference>
<comment type="caution">
    <text evidence="2">The sequence shown here is derived from an EMBL/GenBank/DDBJ whole genome shotgun (WGS) entry which is preliminary data.</text>
</comment>
<dbReference type="EMBL" id="PDNB01000067">
    <property type="protein sequence ID" value="PGH11848.1"/>
    <property type="molecule type" value="Genomic_DNA"/>
</dbReference>
<feature type="compositionally biased region" description="Basic and acidic residues" evidence="1">
    <location>
        <begin position="1"/>
        <end position="17"/>
    </location>
</feature>
<evidence type="ECO:0000313" key="3">
    <source>
        <dbReference type="Proteomes" id="UP000223968"/>
    </source>
</evidence>
<dbReference type="Proteomes" id="UP000223968">
    <property type="component" value="Unassembled WGS sequence"/>
</dbReference>
<dbReference type="AlphaFoldDB" id="A0A2B7XTD8"/>
<feature type="region of interest" description="Disordered" evidence="1">
    <location>
        <begin position="1"/>
        <end position="25"/>
    </location>
</feature>
<keyword evidence="3" id="KW-1185">Reference proteome</keyword>
<organism evidence="2 3">
    <name type="scientific">Helicocarpus griseus UAMH5409</name>
    <dbReference type="NCBI Taxonomy" id="1447875"/>
    <lineage>
        <taxon>Eukaryota</taxon>
        <taxon>Fungi</taxon>
        <taxon>Dikarya</taxon>
        <taxon>Ascomycota</taxon>
        <taxon>Pezizomycotina</taxon>
        <taxon>Eurotiomycetes</taxon>
        <taxon>Eurotiomycetidae</taxon>
        <taxon>Onygenales</taxon>
        <taxon>Ajellomycetaceae</taxon>
        <taxon>Helicocarpus</taxon>
    </lineage>
</organism>
<name>A0A2B7XTD8_9EURO</name>
<proteinExistence type="predicted"/>
<evidence type="ECO:0000313" key="2">
    <source>
        <dbReference type="EMBL" id="PGH11848.1"/>
    </source>
</evidence>
<evidence type="ECO:0000256" key="1">
    <source>
        <dbReference type="SAM" id="MobiDB-lite"/>
    </source>
</evidence>
<gene>
    <name evidence="2" type="ORF">AJ79_04645</name>
</gene>
<accession>A0A2B7XTD8</accession>